<dbReference type="PROSITE" id="PS51671">
    <property type="entry name" value="ACT"/>
    <property type="match status" value="1"/>
</dbReference>
<name>L0L0S3_METHD</name>
<keyword evidence="7 10" id="KW-0520">NAD</keyword>
<keyword evidence="6 10" id="KW-0560">Oxidoreductase</keyword>
<dbReference type="HOGENOM" id="CLU_019796_8_1_2"/>
<keyword evidence="8 10" id="KW-0718">Serine biosynthesis</keyword>
<evidence type="ECO:0000256" key="6">
    <source>
        <dbReference type="ARBA" id="ARBA00023002"/>
    </source>
</evidence>
<dbReference type="InterPro" id="IPR045626">
    <property type="entry name" value="PGDH_ASB_dom"/>
</dbReference>
<keyword evidence="13" id="KW-1185">Reference proteome</keyword>
<dbReference type="Gene3D" id="3.40.50.720">
    <property type="entry name" value="NAD(P)-binding Rossmann-like Domain"/>
    <property type="match status" value="2"/>
</dbReference>
<dbReference type="CDD" id="cd12173">
    <property type="entry name" value="PGDH_4"/>
    <property type="match status" value="1"/>
</dbReference>
<keyword evidence="5 10" id="KW-0028">Amino-acid biosynthesis</keyword>
<dbReference type="SUPFAM" id="SSF55021">
    <property type="entry name" value="ACT-like"/>
    <property type="match status" value="1"/>
</dbReference>
<reference evidence="13" key="1">
    <citation type="submission" date="2012-02" db="EMBL/GenBank/DDBJ databases">
        <title>Complete sequence of chromosome of Methanomethylovorans hollandica DSM 15978.</title>
        <authorList>
            <person name="Lucas S."/>
            <person name="Copeland A."/>
            <person name="Lapidus A."/>
            <person name="Glavina del Rio T."/>
            <person name="Dalin E."/>
            <person name="Tice H."/>
            <person name="Bruce D."/>
            <person name="Goodwin L."/>
            <person name="Pitluck S."/>
            <person name="Peters L."/>
            <person name="Mikhailova N."/>
            <person name="Held B."/>
            <person name="Kyrpides N."/>
            <person name="Mavromatis K."/>
            <person name="Ivanova N."/>
            <person name="Brettin T."/>
            <person name="Detter J.C."/>
            <person name="Han C."/>
            <person name="Larimer F."/>
            <person name="Land M."/>
            <person name="Hauser L."/>
            <person name="Markowitz V."/>
            <person name="Cheng J.-F."/>
            <person name="Hugenholtz P."/>
            <person name="Woyke T."/>
            <person name="Wu D."/>
            <person name="Spring S."/>
            <person name="Schroeder M."/>
            <person name="Brambilla E."/>
            <person name="Klenk H.-P."/>
            <person name="Eisen J.A."/>
        </authorList>
    </citation>
    <scope>NUCLEOTIDE SEQUENCE [LARGE SCALE GENOMIC DNA]</scope>
    <source>
        <strain evidence="13">DSM 15978 / NBRC 107637 / DMS1</strain>
    </source>
</reference>
<dbReference type="Gene3D" id="3.30.1330.90">
    <property type="entry name" value="D-3-phosphoglycerate dehydrogenase, domain 3"/>
    <property type="match status" value="1"/>
</dbReference>
<accession>L0L0S3</accession>
<evidence type="ECO:0000313" key="12">
    <source>
        <dbReference type="EMBL" id="AGB49839.1"/>
    </source>
</evidence>
<evidence type="ECO:0000259" key="11">
    <source>
        <dbReference type="PROSITE" id="PS51671"/>
    </source>
</evidence>
<dbReference type="STRING" id="867904.Metho_1646"/>
<dbReference type="InterPro" id="IPR029009">
    <property type="entry name" value="ASB_dom_sf"/>
</dbReference>
<gene>
    <name evidence="12" type="ordered locus">Metho_1646</name>
</gene>
<evidence type="ECO:0000256" key="9">
    <source>
        <dbReference type="ARBA" id="ARBA00048731"/>
    </source>
</evidence>
<dbReference type="Proteomes" id="UP000010866">
    <property type="component" value="Chromosome"/>
</dbReference>
<evidence type="ECO:0000256" key="7">
    <source>
        <dbReference type="ARBA" id="ARBA00023027"/>
    </source>
</evidence>
<dbReference type="InterPro" id="IPR006236">
    <property type="entry name" value="PGDH"/>
</dbReference>
<dbReference type="GO" id="GO:0004617">
    <property type="term" value="F:phosphoglycerate dehydrogenase activity"/>
    <property type="evidence" value="ECO:0007669"/>
    <property type="project" value="UniProtKB-UniRule"/>
</dbReference>
<dbReference type="NCBIfam" id="TIGR01327">
    <property type="entry name" value="PGDH"/>
    <property type="match status" value="1"/>
</dbReference>
<dbReference type="SUPFAM" id="SSF52283">
    <property type="entry name" value="Formate/glycerate dehydrogenase catalytic domain-like"/>
    <property type="match status" value="1"/>
</dbReference>
<dbReference type="AlphaFoldDB" id="L0L0S3"/>
<dbReference type="InterPro" id="IPR029752">
    <property type="entry name" value="D-isomer_DH_CS1"/>
</dbReference>
<dbReference type="SUPFAM" id="SSF143548">
    <property type="entry name" value="Serine metabolism enzymes domain"/>
    <property type="match status" value="1"/>
</dbReference>
<evidence type="ECO:0000256" key="1">
    <source>
        <dbReference type="ARBA" id="ARBA00005216"/>
    </source>
</evidence>
<proteinExistence type="inferred from homology"/>
<evidence type="ECO:0000256" key="5">
    <source>
        <dbReference type="ARBA" id="ARBA00022605"/>
    </source>
</evidence>
<sequence>MYVQYLFWCIAVITTTKYTCMVITVGLNILRTGGNWLKSPRPYHPFTGDIKMKILVSDPLSEEGLAMLQKHFDVDVITGLSESELSAKIVNYDALVIRSGTQVTRKVIESTSNLKIIGRAGVGIDNVDVEAATEKGIIVTNAPEGNMLSAAEHTIAMMMSLARNIPQANASMKAGKWERKNFMGVEVNGKVLGVIGLGRIGTEVARRAQGLNMTIMGYDPYISKEKAQELGIKLATVKEIAENADFITVHTPLTKETRNILDTEEFNVMKKTARVINCARGGIISEEALAEALKSGRITGAALDVFINEPPKDSPLLECDNLIMTPHLGASTEEAQVNVAITIAEEVTSVLNGGTAKNAINIPSVKPEVMRVLAPYINLAETMADVCAQLLGTSYERVEISYYGEIAEKDIRPVTVAALKGMLQNALGSSVNYVNAPALAKSRKIEVIESKSETSGERPSEIQIKLNNNGESVSVTGTMIGDEARITGIDGERVDIIPSGYMIVAKHINRPNVIGPCCMVLGKNNINISGMQVGRAAIGGVTIMTLNVDSEVSPAILEEMRGVDGILTAKLVKL</sequence>
<evidence type="ECO:0000256" key="8">
    <source>
        <dbReference type="ARBA" id="ARBA00023299"/>
    </source>
</evidence>
<dbReference type="Pfam" id="PF02826">
    <property type="entry name" value="2-Hacid_dh_C"/>
    <property type="match status" value="1"/>
</dbReference>
<dbReference type="InterPro" id="IPR036291">
    <property type="entry name" value="NAD(P)-bd_dom_sf"/>
</dbReference>
<comment type="pathway">
    <text evidence="1 10">Amino-acid biosynthesis; L-serine biosynthesis; L-serine from 3-phospho-D-glycerate: step 1/3.</text>
</comment>
<dbReference type="FunFam" id="3.30.1330.90:FF:000003">
    <property type="entry name" value="D-3-phosphoglycerate dehydrogenase"/>
    <property type="match status" value="1"/>
</dbReference>
<dbReference type="EC" id="1.1.1.95" evidence="3 10"/>
<organism evidence="12 13">
    <name type="scientific">Methanomethylovorans hollandica (strain DSM 15978 / NBRC 107637 / DMS1)</name>
    <dbReference type="NCBI Taxonomy" id="867904"/>
    <lineage>
        <taxon>Archaea</taxon>
        <taxon>Methanobacteriati</taxon>
        <taxon>Methanobacteriota</taxon>
        <taxon>Stenosarchaea group</taxon>
        <taxon>Methanomicrobia</taxon>
        <taxon>Methanosarcinales</taxon>
        <taxon>Methanosarcinaceae</taxon>
        <taxon>Methanomethylovorans</taxon>
    </lineage>
</organism>
<dbReference type="KEGG" id="mhz:Metho_1646"/>
<evidence type="ECO:0000313" key="13">
    <source>
        <dbReference type="Proteomes" id="UP000010866"/>
    </source>
</evidence>
<dbReference type="InterPro" id="IPR050857">
    <property type="entry name" value="D-2-hydroxyacid_DH"/>
</dbReference>
<dbReference type="EMBL" id="CP003362">
    <property type="protein sequence ID" value="AGB49839.1"/>
    <property type="molecule type" value="Genomic_DNA"/>
</dbReference>
<dbReference type="InterPro" id="IPR006140">
    <property type="entry name" value="D-isomer_DH_NAD-bd"/>
</dbReference>
<comment type="catalytic activity">
    <reaction evidence="9 10">
        <text>(2R)-3-phosphoglycerate + NAD(+) = 3-phosphooxypyruvate + NADH + H(+)</text>
        <dbReference type="Rhea" id="RHEA:12641"/>
        <dbReference type="ChEBI" id="CHEBI:15378"/>
        <dbReference type="ChEBI" id="CHEBI:18110"/>
        <dbReference type="ChEBI" id="CHEBI:57540"/>
        <dbReference type="ChEBI" id="CHEBI:57945"/>
        <dbReference type="ChEBI" id="CHEBI:58272"/>
        <dbReference type="EC" id="1.1.1.95"/>
    </reaction>
</comment>
<dbReference type="Pfam" id="PF19304">
    <property type="entry name" value="PGDH_inter"/>
    <property type="match status" value="1"/>
</dbReference>
<evidence type="ECO:0000256" key="4">
    <source>
        <dbReference type="ARBA" id="ARBA00021582"/>
    </source>
</evidence>
<evidence type="ECO:0000256" key="2">
    <source>
        <dbReference type="ARBA" id="ARBA00005854"/>
    </source>
</evidence>
<comment type="similarity">
    <text evidence="2 10">Belongs to the D-isomer specific 2-hydroxyacid dehydrogenase family.</text>
</comment>
<dbReference type="InterPro" id="IPR006139">
    <property type="entry name" value="D-isomer_2_OHA_DH_cat_dom"/>
</dbReference>
<evidence type="ECO:0000256" key="3">
    <source>
        <dbReference type="ARBA" id="ARBA00013143"/>
    </source>
</evidence>
<dbReference type="Pfam" id="PF00389">
    <property type="entry name" value="2-Hacid_dh"/>
    <property type="match status" value="1"/>
</dbReference>
<dbReference type="InterPro" id="IPR045865">
    <property type="entry name" value="ACT-like_dom_sf"/>
</dbReference>
<dbReference type="Gene3D" id="3.30.70.260">
    <property type="match status" value="1"/>
</dbReference>
<dbReference type="GO" id="GO:0006564">
    <property type="term" value="P:L-serine biosynthetic process"/>
    <property type="evidence" value="ECO:0007669"/>
    <property type="project" value="UniProtKB-UniRule"/>
</dbReference>
<protein>
    <recommendedName>
        <fullName evidence="4 10">D-3-phosphoglycerate dehydrogenase</fullName>
        <ecNumber evidence="3 10">1.1.1.95</ecNumber>
    </recommendedName>
</protein>
<dbReference type="PANTHER" id="PTHR42789">
    <property type="entry name" value="D-ISOMER SPECIFIC 2-HYDROXYACID DEHYDROGENASE FAMILY PROTEIN (AFU_ORTHOLOGUE AFUA_6G10090)"/>
    <property type="match status" value="1"/>
</dbReference>
<dbReference type="GO" id="GO:0051287">
    <property type="term" value="F:NAD binding"/>
    <property type="evidence" value="ECO:0007669"/>
    <property type="project" value="UniProtKB-UniRule"/>
</dbReference>
<evidence type="ECO:0000256" key="10">
    <source>
        <dbReference type="RuleBase" id="RU363003"/>
    </source>
</evidence>
<feature type="domain" description="ACT" evidence="11">
    <location>
        <begin position="502"/>
        <end position="574"/>
    </location>
</feature>
<dbReference type="UniPathway" id="UPA00135">
    <property type="reaction ID" value="UER00196"/>
</dbReference>
<dbReference type="PROSITE" id="PS00065">
    <property type="entry name" value="D_2_HYDROXYACID_DH_1"/>
    <property type="match status" value="1"/>
</dbReference>
<dbReference type="FunFam" id="3.40.50.720:FF:000021">
    <property type="entry name" value="D-3-phosphoglycerate dehydrogenase"/>
    <property type="match status" value="1"/>
</dbReference>
<dbReference type="CDD" id="cd04902">
    <property type="entry name" value="ACT_3PGDH-xct"/>
    <property type="match status" value="1"/>
</dbReference>
<dbReference type="InterPro" id="IPR002912">
    <property type="entry name" value="ACT_dom"/>
</dbReference>
<dbReference type="SUPFAM" id="SSF51735">
    <property type="entry name" value="NAD(P)-binding Rossmann-fold domains"/>
    <property type="match status" value="1"/>
</dbReference>
<dbReference type="PANTHER" id="PTHR42789:SF1">
    <property type="entry name" value="D-ISOMER SPECIFIC 2-HYDROXYACID DEHYDROGENASE FAMILY PROTEIN (AFU_ORTHOLOGUE AFUA_6G10090)"/>
    <property type="match status" value="1"/>
</dbReference>